<reference evidence="11 12" key="1">
    <citation type="journal article" date="2017" name="Eur. J. Clin. Microbiol. Infect. Dis.">
        <title>Uncommonly isolated clinical Pseudomonas: identification and phylogenetic assignation.</title>
        <authorList>
            <person name="Mulet M."/>
            <person name="Gomila M."/>
            <person name="Ramirez A."/>
            <person name="Cardew S."/>
            <person name="Moore E.R."/>
            <person name="Lalucat J."/>
            <person name="Garcia-Valdes E."/>
        </authorList>
    </citation>
    <scope>NUCLEOTIDE SEQUENCE [LARGE SCALE GENOMIC DNA]</scope>
    <source>
        <strain evidence="11 12">SD129</strain>
    </source>
</reference>
<dbReference type="Pfam" id="PF00672">
    <property type="entry name" value="HAMP"/>
    <property type="match status" value="1"/>
</dbReference>
<dbReference type="InterPro" id="IPR003660">
    <property type="entry name" value="HAMP_dom"/>
</dbReference>
<evidence type="ECO:0000313" key="11">
    <source>
        <dbReference type="EMBL" id="TLX63243.1"/>
    </source>
</evidence>
<feature type="domain" description="HAMP" evidence="10">
    <location>
        <begin position="356"/>
        <end position="408"/>
    </location>
</feature>
<feature type="transmembrane region" description="Helical" evidence="8">
    <location>
        <begin position="21"/>
        <end position="40"/>
    </location>
</feature>
<evidence type="ECO:0000256" key="8">
    <source>
        <dbReference type="SAM" id="Phobius"/>
    </source>
</evidence>
<evidence type="ECO:0000313" key="12">
    <source>
        <dbReference type="Proteomes" id="UP000306753"/>
    </source>
</evidence>
<keyword evidence="3 8" id="KW-1133">Transmembrane helix</keyword>
<sequence>MNALLMPGIRTLERFSFARKFQMLALIFVLPLGYALWVIAQGYMEKLGSVDGELSGVRQLQALDAVEEALVAQRNLTARWKATERTREVSEESKALMARLQASEAGLDEALQRLQRRLADESASADARAGVEKLIAEREGLRAAQLANVGWWPDAYDRFAHGLQLLGTLREEIATESGLILDPWLETYLLMQLGTQDAPRLVQQLGVLASVGQGAVLSGSFTLQSRLQLREIRSATGELRVQLGKYAQNLEGRLPPTLSAWNGTYDQTLKVLDAWLVELDRKMYADGPITLELPAFEQGMDTALAQAGALQRATLKALATRLGEYRAQSVQALTITFGAFGVLVLLALYTLLCLQASIRASTARITRMAQSLREGDLRSQVDVHGQDELAAIGAALNQAVAQLRDSLQGVNQQSAGLGGTVAVLTDQAQSSLRSVETQQQQVSQIATAATEMAATAQGIAESCELAAHEATQTRQVAEQSNQRSQQTTASMHQLTARLGDTSQALNRLREQAQQIGQVVDVIKGIAEQTNLLALNAAIEAARAGEQGRGFAVVADEVRSLSQRTQASTAQISATVEGLQRVVVQAVELMQAACSQAESDAGAVTELGERLGGIAGAVQRVSDMIAQIATAVEEQAATADEVSGNIQRVDQAAASLLQSAQAVHGVADRLSDGSRELTHNTARFRLD</sequence>
<evidence type="ECO:0000256" key="3">
    <source>
        <dbReference type="ARBA" id="ARBA00022989"/>
    </source>
</evidence>
<dbReference type="SMART" id="SM00304">
    <property type="entry name" value="HAMP"/>
    <property type="match status" value="1"/>
</dbReference>
<dbReference type="PROSITE" id="PS50885">
    <property type="entry name" value="HAMP"/>
    <property type="match status" value="1"/>
</dbReference>
<comment type="caution">
    <text evidence="11">The sequence shown here is derived from an EMBL/GenBank/DDBJ whole genome shotgun (WGS) entry which is preliminary data.</text>
</comment>
<proteinExistence type="inferred from homology"/>
<dbReference type="CDD" id="cd06225">
    <property type="entry name" value="HAMP"/>
    <property type="match status" value="1"/>
</dbReference>
<dbReference type="Gene3D" id="1.10.287.950">
    <property type="entry name" value="Methyl-accepting chemotaxis protein"/>
    <property type="match status" value="1"/>
</dbReference>
<evidence type="ECO:0000259" key="9">
    <source>
        <dbReference type="PROSITE" id="PS50111"/>
    </source>
</evidence>
<dbReference type="CDD" id="cd11386">
    <property type="entry name" value="MCP_signal"/>
    <property type="match status" value="1"/>
</dbReference>
<keyword evidence="5 7" id="KW-0807">Transducer</keyword>
<evidence type="ECO:0000256" key="5">
    <source>
        <dbReference type="ARBA" id="ARBA00023224"/>
    </source>
</evidence>
<keyword evidence="12" id="KW-1185">Reference proteome</keyword>
<dbReference type="AlphaFoldDB" id="A0A5R9QER0"/>
<evidence type="ECO:0000256" key="4">
    <source>
        <dbReference type="ARBA" id="ARBA00023136"/>
    </source>
</evidence>
<dbReference type="SMART" id="SM00283">
    <property type="entry name" value="MA"/>
    <property type="match status" value="1"/>
</dbReference>
<dbReference type="GO" id="GO:0016020">
    <property type="term" value="C:membrane"/>
    <property type="evidence" value="ECO:0007669"/>
    <property type="project" value="UniProtKB-SubCell"/>
</dbReference>
<dbReference type="FunFam" id="1.10.287.950:FF:000001">
    <property type="entry name" value="Methyl-accepting chemotaxis sensory transducer"/>
    <property type="match status" value="1"/>
</dbReference>
<name>A0A5R9QER0_9GAMM</name>
<dbReference type="PROSITE" id="PS50111">
    <property type="entry name" value="CHEMOTAXIS_TRANSDUC_2"/>
    <property type="match status" value="1"/>
</dbReference>
<evidence type="ECO:0000256" key="2">
    <source>
        <dbReference type="ARBA" id="ARBA00022692"/>
    </source>
</evidence>
<dbReference type="GO" id="GO:0006935">
    <property type="term" value="P:chemotaxis"/>
    <property type="evidence" value="ECO:0007669"/>
    <property type="project" value="UniProtKB-ARBA"/>
</dbReference>
<keyword evidence="2 8" id="KW-0812">Transmembrane</keyword>
<protein>
    <submittedName>
        <fullName evidence="11">Methyl-accepting chemotaxis protein</fullName>
    </submittedName>
</protein>
<gene>
    <name evidence="11" type="ORF">DN820_11960</name>
</gene>
<feature type="transmembrane region" description="Helical" evidence="8">
    <location>
        <begin position="332"/>
        <end position="354"/>
    </location>
</feature>
<dbReference type="EMBL" id="QLAG01000013">
    <property type="protein sequence ID" value="TLX63243.1"/>
    <property type="molecule type" value="Genomic_DNA"/>
</dbReference>
<dbReference type="Proteomes" id="UP000306753">
    <property type="component" value="Unassembled WGS sequence"/>
</dbReference>
<dbReference type="InterPro" id="IPR004089">
    <property type="entry name" value="MCPsignal_dom"/>
</dbReference>
<evidence type="ECO:0000256" key="1">
    <source>
        <dbReference type="ARBA" id="ARBA00004141"/>
    </source>
</evidence>
<dbReference type="PANTHER" id="PTHR32089">
    <property type="entry name" value="METHYL-ACCEPTING CHEMOTAXIS PROTEIN MCPB"/>
    <property type="match status" value="1"/>
</dbReference>
<comment type="subcellular location">
    <subcellularLocation>
        <location evidence="1">Membrane</location>
        <topology evidence="1">Multi-pass membrane protein</topology>
    </subcellularLocation>
</comment>
<evidence type="ECO:0000259" key="10">
    <source>
        <dbReference type="PROSITE" id="PS50885"/>
    </source>
</evidence>
<evidence type="ECO:0000256" key="7">
    <source>
        <dbReference type="PROSITE-ProRule" id="PRU00284"/>
    </source>
</evidence>
<dbReference type="RefSeq" id="WP_138411825.1">
    <property type="nucleotide sequence ID" value="NZ_QLAG01000013.1"/>
</dbReference>
<dbReference type="GO" id="GO:0007165">
    <property type="term" value="P:signal transduction"/>
    <property type="evidence" value="ECO:0007669"/>
    <property type="project" value="UniProtKB-KW"/>
</dbReference>
<dbReference type="Pfam" id="PF00015">
    <property type="entry name" value="MCPsignal"/>
    <property type="match status" value="1"/>
</dbReference>
<keyword evidence="4 8" id="KW-0472">Membrane</keyword>
<feature type="domain" description="Methyl-accepting transducer" evidence="9">
    <location>
        <begin position="413"/>
        <end position="649"/>
    </location>
</feature>
<evidence type="ECO:0000256" key="6">
    <source>
        <dbReference type="ARBA" id="ARBA00029447"/>
    </source>
</evidence>
<organism evidence="11 12">
    <name type="scientific">Stutzerimonas nosocomialis</name>
    <dbReference type="NCBI Taxonomy" id="1056496"/>
    <lineage>
        <taxon>Bacteria</taxon>
        <taxon>Pseudomonadati</taxon>
        <taxon>Pseudomonadota</taxon>
        <taxon>Gammaproteobacteria</taxon>
        <taxon>Pseudomonadales</taxon>
        <taxon>Pseudomonadaceae</taxon>
        <taxon>Stutzerimonas</taxon>
    </lineage>
</organism>
<dbReference type="SUPFAM" id="SSF58104">
    <property type="entry name" value="Methyl-accepting chemotaxis protein (MCP) signaling domain"/>
    <property type="match status" value="1"/>
</dbReference>
<dbReference type="PANTHER" id="PTHR32089:SF112">
    <property type="entry name" value="LYSOZYME-LIKE PROTEIN-RELATED"/>
    <property type="match status" value="1"/>
</dbReference>
<comment type="similarity">
    <text evidence="6">Belongs to the methyl-accepting chemotaxis (MCP) protein family.</text>
</comment>
<accession>A0A5R9QER0</accession>